<organism evidence="1 2">
    <name type="scientific">Ranatra chinensis</name>
    <dbReference type="NCBI Taxonomy" id="642074"/>
    <lineage>
        <taxon>Eukaryota</taxon>
        <taxon>Metazoa</taxon>
        <taxon>Ecdysozoa</taxon>
        <taxon>Arthropoda</taxon>
        <taxon>Hexapoda</taxon>
        <taxon>Insecta</taxon>
        <taxon>Pterygota</taxon>
        <taxon>Neoptera</taxon>
        <taxon>Paraneoptera</taxon>
        <taxon>Hemiptera</taxon>
        <taxon>Heteroptera</taxon>
        <taxon>Panheteroptera</taxon>
        <taxon>Nepomorpha</taxon>
        <taxon>Nepidae</taxon>
        <taxon>Ranatrinae</taxon>
        <taxon>Ranatra</taxon>
    </lineage>
</organism>
<protein>
    <submittedName>
        <fullName evidence="1">Uncharacterized protein</fullName>
    </submittedName>
</protein>
<dbReference type="AlphaFoldDB" id="A0ABD0Y4D6"/>
<gene>
    <name evidence="1" type="ORF">AAG570_004198</name>
</gene>
<evidence type="ECO:0000313" key="2">
    <source>
        <dbReference type="Proteomes" id="UP001558652"/>
    </source>
</evidence>
<dbReference type="EMBL" id="JBFDAA010000015">
    <property type="protein sequence ID" value="KAL1117885.1"/>
    <property type="molecule type" value="Genomic_DNA"/>
</dbReference>
<name>A0ABD0Y4D6_9HEMI</name>
<proteinExistence type="predicted"/>
<keyword evidence="2" id="KW-1185">Reference proteome</keyword>
<evidence type="ECO:0000313" key="1">
    <source>
        <dbReference type="EMBL" id="KAL1117885.1"/>
    </source>
</evidence>
<sequence length="190" mass="21559">MGYTTPRGVRIGNVFEVCTAGIRDGWWKIGRIPGDWEHVSALGRHLQLERLRVITVQLPCCVKRRNVLREQEAGDDGNSRYVSRELNTTFDCGQLGILVEIKSKVCSESKALTVKGNAFKVSWFLVRQEVRNARSDIYKARTSECLVSESPGLTSTSQHPPVACPDALHPTEDHTRPRWTRHFTTWTRVI</sequence>
<reference evidence="1 2" key="1">
    <citation type="submission" date="2024-07" db="EMBL/GenBank/DDBJ databases">
        <title>Chromosome-level genome assembly of the water stick insect Ranatra chinensis (Heteroptera: Nepidae).</title>
        <authorList>
            <person name="Liu X."/>
        </authorList>
    </citation>
    <scope>NUCLEOTIDE SEQUENCE [LARGE SCALE GENOMIC DNA]</scope>
    <source>
        <strain evidence="1">Cailab_2021Rc</strain>
        <tissue evidence="1">Muscle</tissue>
    </source>
</reference>
<accession>A0ABD0Y4D6</accession>
<dbReference type="Proteomes" id="UP001558652">
    <property type="component" value="Unassembled WGS sequence"/>
</dbReference>
<comment type="caution">
    <text evidence="1">The sequence shown here is derived from an EMBL/GenBank/DDBJ whole genome shotgun (WGS) entry which is preliminary data.</text>
</comment>